<proteinExistence type="predicted"/>
<protein>
    <submittedName>
        <fullName evidence="1">Uncharacterized protein</fullName>
    </submittedName>
</protein>
<dbReference type="AlphaFoldDB" id="A0A6J4IRV8"/>
<gene>
    <name evidence="1" type="ORF">AVDCRST_MAG50-2685</name>
</gene>
<reference evidence="1" key="1">
    <citation type="submission" date="2020-02" db="EMBL/GenBank/DDBJ databases">
        <authorList>
            <person name="Meier V. D."/>
        </authorList>
    </citation>
    <scope>NUCLEOTIDE SEQUENCE</scope>
    <source>
        <strain evidence="1">AVDCRST_MAG50</strain>
    </source>
</reference>
<accession>A0A6J4IRV8</accession>
<name>A0A6J4IRV8_9ACTN</name>
<organism evidence="1">
    <name type="scientific">uncultured Acidimicrobiales bacterium</name>
    <dbReference type="NCBI Taxonomy" id="310071"/>
    <lineage>
        <taxon>Bacteria</taxon>
        <taxon>Bacillati</taxon>
        <taxon>Actinomycetota</taxon>
        <taxon>Acidimicrobiia</taxon>
        <taxon>Acidimicrobiales</taxon>
        <taxon>environmental samples</taxon>
    </lineage>
</organism>
<evidence type="ECO:0000313" key="1">
    <source>
        <dbReference type="EMBL" id="CAA9257504.1"/>
    </source>
</evidence>
<sequence>MAALPGWVERCVVSRLAEAPSPEVLALIADAARTTQREVGAEIESLLTKDIDEQRTTPLSVLRDAVRYPTAVLRSAGATPRARAGFDAERFPDDDYDLTPAHLADVSPELGELGLVWGAAKAWTHKARHAPKGPS</sequence>
<dbReference type="EMBL" id="CADCTF010000122">
    <property type="protein sequence ID" value="CAA9257504.1"/>
    <property type="molecule type" value="Genomic_DNA"/>
</dbReference>